<dbReference type="RefSeq" id="WP_345970209.1">
    <property type="nucleotide sequence ID" value="NZ_CP147920.1"/>
</dbReference>
<proteinExistence type="predicted"/>
<gene>
    <name evidence="1" type="ORF">WCY31_00170</name>
</gene>
<evidence type="ECO:0000313" key="2">
    <source>
        <dbReference type="Proteomes" id="UP001447842"/>
    </source>
</evidence>
<name>A0ABZ3HAP1_9BACT</name>
<keyword evidence="2" id="KW-1185">Reference proteome</keyword>
<dbReference type="Proteomes" id="UP001447842">
    <property type="component" value="Chromosome"/>
</dbReference>
<evidence type="ECO:0000313" key="1">
    <source>
        <dbReference type="EMBL" id="XAU15133.1"/>
    </source>
</evidence>
<dbReference type="EMBL" id="CP147920">
    <property type="protein sequence ID" value="XAU15133.1"/>
    <property type="molecule type" value="Genomic_DNA"/>
</dbReference>
<organism evidence="1 2">
    <name type="scientific">Sulfurimonas diazotrophicus</name>
    <dbReference type="NCBI Taxonomy" id="3131939"/>
    <lineage>
        <taxon>Bacteria</taxon>
        <taxon>Pseudomonadati</taxon>
        <taxon>Campylobacterota</taxon>
        <taxon>Epsilonproteobacteria</taxon>
        <taxon>Campylobacterales</taxon>
        <taxon>Sulfurimonadaceae</taxon>
        <taxon>Sulfurimonas</taxon>
    </lineage>
</organism>
<protein>
    <submittedName>
        <fullName evidence="1">Uncharacterized protein</fullName>
    </submittedName>
</protein>
<accession>A0ABZ3HAP1</accession>
<sequence>MPSHKNREHLEAIRDNIAASPELSDAEKSDGVKLVEEWIAEDKGFGLLYDALVGLSSKFDPLLKELGLD</sequence>
<reference evidence="1 2" key="1">
    <citation type="submission" date="2024-03" db="EMBL/GenBank/DDBJ databases">
        <title>Sulfurimonas sp. HSL3-1.</title>
        <authorList>
            <person name="Wang S."/>
        </authorList>
    </citation>
    <scope>NUCLEOTIDE SEQUENCE [LARGE SCALE GENOMIC DNA]</scope>
    <source>
        <strain evidence="1 2">HSL3-1</strain>
    </source>
</reference>